<dbReference type="PRINTS" id="PR00143">
    <property type="entry name" value="CITRTSNTHASE"/>
</dbReference>
<evidence type="ECO:0000256" key="4">
    <source>
        <dbReference type="ARBA" id="ARBA00049288"/>
    </source>
</evidence>
<dbReference type="SUPFAM" id="SSF48256">
    <property type="entry name" value="Citrate synthase"/>
    <property type="match status" value="1"/>
</dbReference>
<evidence type="ECO:0000256" key="6">
    <source>
        <dbReference type="PIRSR" id="PIRSR001369-1"/>
    </source>
</evidence>
<dbReference type="Pfam" id="PF00285">
    <property type="entry name" value="Citrate_synt"/>
    <property type="match status" value="1"/>
</dbReference>
<dbReference type="GO" id="GO:0006099">
    <property type="term" value="P:tricarboxylic acid cycle"/>
    <property type="evidence" value="ECO:0007669"/>
    <property type="project" value="UniProtKB-UniPathway"/>
</dbReference>
<comment type="catalytic activity">
    <reaction evidence="4">
        <text>oxaloacetate + acetyl-CoA + H2O = citrate + CoA + H(+)</text>
        <dbReference type="Rhea" id="RHEA:16845"/>
        <dbReference type="ChEBI" id="CHEBI:15377"/>
        <dbReference type="ChEBI" id="CHEBI:15378"/>
        <dbReference type="ChEBI" id="CHEBI:16452"/>
        <dbReference type="ChEBI" id="CHEBI:16947"/>
        <dbReference type="ChEBI" id="CHEBI:57287"/>
        <dbReference type="ChEBI" id="CHEBI:57288"/>
        <dbReference type="EC" id="2.3.3.16"/>
    </reaction>
</comment>
<dbReference type="UniPathway" id="UPA00223"/>
<evidence type="ECO:0000256" key="2">
    <source>
        <dbReference type="ARBA" id="ARBA00010566"/>
    </source>
</evidence>
<dbReference type="PANTHER" id="PTHR11739">
    <property type="entry name" value="CITRATE SYNTHASE"/>
    <property type="match status" value="1"/>
</dbReference>
<dbReference type="CDD" id="cd06113">
    <property type="entry name" value="citrate_synt_like_1_2"/>
    <property type="match status" value="1"/>
</dbReference>
<dbReference type="InterPro" id="IPR016142">
    <property type="entry name" value="Citrate_synth-like_lrg_a-sub"/>
</dbReference>
<dbReference type="InterPro" id="IPR036969">
    <property type="entry name" value="Citrate_synthase_sf"/>
</dbReference>
<comment type="caution">
    <text evidence="7">The sequence shown here is derived from an EMBL/GenBank/DDBJ whole genome shotgun (WGS) entry which is preliminary data.</text>
</comment>
<keyword evidence="3 5" id="KW-0808">Transferase</keyword>
<comment type="pathway">
    <text evidence="1">Carbohydrate metabolism; tricarboxylic acid cycle.</text>
</comment>
<evidence type="ECO:0000313" key="8">
    <source>
        <dbReference type="Proteomes" id="UP000031847"/>
    </source>
</evidence>
<dbReference type="InterPro" id="IPR016143">
    <property type="entry name" value="Citrate_synth-like_sm_a-sub"/>
</dbReference>
<feature type="active site" evidence="6">
    <location>
        <position position="323"/>
    </location>
</feature>
<dbReference type="GO" id="GO:0005829">
    <property type="term" value="C:cytosol"/>
    <property type="evidence" value="ECO:0007669"/>
    <property type="project" value="TreeGrafter"/>
</dbReference>
<comment type="similarity">
    <text evidence="2 5">Belongs to the citrate synthase family.</text>
</comment>
<dbReference type="NCBIfam" id="NF010635">
    <property type="entry name" value="PRK14032.1"/>
    <property type="match status" value="1"/>
</dbReference>
<dbReference type="EMBL" id="BBSI01000017">
    <property type="protein sequence ID" value="GAM79661.1"/>
    <property type="molecule type" value="Genomic_DNA"/>
</dbReference>
<dbReference type="PANTHER" id="PTHR11739:SF4">
    <property type="entry name" value="CITRATE SYNTHASE, PEROXISOMAL"/>
    <property type="match status" value="1"/>
</dbReference>
<evidence type="ECO:0000256" key="3">
    <source>
        <dbReference type="ARBA" id="ARBA00022679"/>
    </source>
</evidence>
<dbReference type="GO" id="GO:0036440">
    <property type="term" value="F:citrate synthase activity"/>
    <property type="evidence" value="ECO:0007669"/>
    <property type="project" value="UniProtKB-EC"/>
</dbReference>
<proteinExistence type="inferred from homology"/>
<dbReference type="GO" id="GO:0005975">
    <property type="term" value="P:carbohydrate metabolic process"/>
    <property type="evidence" value="ECO:0007669"/>
    <property type="project" value="TreeGrafter"/>
</dbReference>
<dbReference type="InterPro" id="IPR002020">
    <property type="entry name" value="Citrate_synthase"/>
</dbReference>
<evidence type="ECO:0000256" key="5">
    <source>
        <dbReference type="PIRNR" id="PIRNR001369"/>
    </source>
</evidence>
<name>A0A0B8QM96_LACLL</name>
<evidence type="ECO:0000313" key="7">
    <source>
        <dbReference type="EMBL" id="GAM79661.1"/>
    </source>
</evidence>
<evidence type="ECO:0000256" key="1">
    <source>
        <dbReference type="ARBA" id="ARBA00005163"/>
    </source>
</evidence>
<organism evidence="7 8">
    <name type="scientific">Lactococcus lactis subsp. lactis</name>
    <name type="common">Streptococcus lactis</name>
    <dbReference type="NCBI Taxonomy" id="1360"/>
    <lineage>
        <taxon>Bacteria</taxon>
        <taxon>Bacillati</taxon>
        <taxon>Bacillota</taxon>
        <taxon>Bacilli</taxon>
        <taxon>Lactobacillales</taxon>
        <taxon>Streptococcaceae</taxon>
        <taxon>Lactococcus</taxon>
    </lineage>
</organism>
<reference evidence="7 8" key="1">
    <citation type="submission" date="2015-01" db="EMBL/GenBank/DDBJ databases">
        <title>Lactococcus lactis subsp.lactis JCM 5805 whole genome shotgun sequence.</title>
        <authorList>
            <person name="Fujii T."/>
            <person name="Tomita Y."/>
            <person name="Ikushima S."/>
            <person name="Fujiwara D."/>
        </authorList>
    </citation>
    <scope>NUCLEOTIDE SEQUENCE [LARGE SCALE GENOMIC DNA]</scope>
    <source>
        <strain evidence="7 8">JCM 5805</strain>
    </source>
</reference>
<dbReference type="Gene3D" id="1.10.230.10">
    <property type="entry name" value="Cytochrome P450-Terp, domain 2"/>
    <property type="match status" value="1"/>
</dbReference>
<gene>
    <name evidence="7" type="ORF">JCM5805K_0769</name>
</gene>
<feature type="active site" evidence="6">
    <location>
        <position position="382"/>
    </location>
</feature>
<dbReference type="Gene3D" id="1.10.580.10">
    <property type="entry name" value="Citrate Synthase, domain 1"/>
    <property type="match status" value="1"/>
</dbReference>
<dbReference type="AlphaFoldDB" id="A0A0B8QM96"/>
<accession>A0A0B8QM96</accession>
<protein>
    <recommendedName>
        <fullName evidence="5">Citrate synthase</fullName>
    </recommendedName>
</protein>
<sequence>MEAFMNLLSKEEKMIKNSQIPSEFYKKYNVKKGLRDINGKGVLAGLTNISAIHSFDKEGNQIPGILEYRAYNIKDIINDLRKENRFGFEEMTYLLLFGELPTANELQEFQNLLASRRTLPEFFVRETILTNPSSDVMNSMSRCILALASYDEKVSDISIENVLEQSLGLIADFPLLAIYSYQSYVHYFKKESLYIHYPDPKMTTAENILRMLRPDCHYTEVEAKVLDIALILHMEHGGGNNSTFTTHVVTSSGTDTYATIAAALSSLKGPKHGGANIKAAKMLENIKENISNYEDDAEIEKYLHKILNKEVFDKQGLIYGIGHAIYSVSDPRFEVFKSYVETLVKEKGLEEEFKLYEKVARLAPKVISENRKIYKTICPNVDFYSGFVYRILEIPQELFTPLFAIARIVGWLAHRIEELINMNKIIRPAYESVLESKNYIKLGER</sequence>
<dbReference type="InterPro" id="IPR024176">
    <property type="entry name" value="Citrate_synthase_bac-typ"/>
</dbReference>
<dbReference type="PIRSF" id="PIRSF001369">
    <property type="entry name" value="Citrate_synth"/>
    <property type="match status" value="1"/>
</dbReference>
<dbReference type="Proteomes" id="UP000031847">
    <property type="component" value="Unassembled WGS sequence"/>
</dbReference>